<gene>
    <name evidence="1" type="ORF">CCMP2556_LOCUS27558</name>
</gene>
<dbReference type="Proteomes" id="UP001642484">
    <property type="component" value="Unassembled WGS sequence"/>
</dbReference>
<sequence>MLVAGEPPTIPQLVAAESGVYPPSMLDATSRLFGDRNLKELESQKWQCAAAAFYPASGWCHLYDQCDSMEMESTAVNLVPEATKWCKGTLVEEWDCDKVDPDKCQDSYTRSFDGHYFVQCSVTSNGQCLAGGGLCKEK</sequence>
<dbReference type="EMBL" id="CAXAMN010020001">
    <property type="protein sequence ID" value="CAK9055410.1"/>
    <property type="molecule type" value="Genomic_DNA"/>
</dbReference>
<keyword evidence="2" id="KW-1185">Reference proteome</keyword>
<comment type="caution">
    <text evidence="1">The sequence shown here is derived from an EMBL/GenBank/DDBJ whole genome shotgun (WGS) entry which is preliminary data.</text>
</comment>
<name>A0ABP0MV72_9DINO</name>
<organism evidence="1 2">
    <name type="scientific">Durusdinium trenchii</name>
    <dbReference type="NCBI Taxonomy" id="1381693"/>
    <lineage>
        <taxon>Eukaryota</taxon>
        <taxon>Sar</taxon>
        <taxon>Alveolata</taxon>
        <taxon>Dinophyceae</taxon>
        <taxon>Suessiales</taxon>
        <taxon>Symbiodiniaceae</taxon>
        <taxon>Durusdinium</taxon>
    </lineage>
</organism>
<evidence type="ECO:0000313" key="1">
    <source>
        <dbReference type="EMBL" id="CAK9055410.1"/>
    </source>
</evidence>
<protein>
    <submittedName>
        <fullName evidence="1">Uncharacterized protein</fullName>
    </submittedName>
</protein>
<reference evidence="1 2" key="1">
    <citation type="submission" date="2024-02" db="EMBL/GenBank/DDBJ databases">
        <authorList>
            <person name="Chen Y."/>
            <person name="Shah S."/>
            <person name="Dougan E. K."/>
            <person name="Thang M."/>
            <person name="Chan C."/>
        </authorList>
    </citation>
    <scope>NUCLEOTIDE SEQUENCE [LARGE SCALE GENOMIC DNA]</scope>
</reference>
<proteinExistence type="predicted"/>
<accession>A0ABP0MV72</accession>
<evidence type="ECO:0000313" key="2">
    <source>
        <dbReference type="Proteomes" id="UP001642484"/>
    </source>
</evidence>